<dbReference type="EMBL" id="FUKI01000144">
    <property type="protein sequence ID" value="SJM95231.1"/>
    <property type="molecule type" value="Genomic_DNA"/>
</dbReference>
<sequence length="45" mass="4919">MPTNSWLKAANLNSTTTGYNADAQRSTDVGFQPDICHSWRGTGFT</sequence>
<proteinExistence type="predicted"/>
<reference evidence="2" key="1">
    <citation type="submission" date="2017-02" db="EMBL/GenBank/DDBJ databases">
        <authorList>
            <person name="Daims H."/>
        </authorList>
    </citation>
    <scope>NUCLEOTIDE SEQUENCE [LARGE SCALE GENOMIC DNA]</scope>
</reference>
<accession>A0A1R4HGT9</accession>
<evidence type="ECO:0000313" key="2">
    <source>
        <dbReference type="Proteomes" id="UP000195667"/>
    </source>
</evidence>
<protein>
    <submittedName>
        <fullName evidence="1">Uncharacterized protein</fullName>
    </submittedName>
</protein>
<evidence type="ECO:0000313" key="1">
    <source>
        <dbReference type="EMBL" id="SJM95231.1"/>
    </source>
</evidence>
<dbReference type="Proteomes" id="UP000195667">
    <property type="component" value="Unassembled WGS sequence"/>
</dbReference>
<keyword evidence="2" id="KW-1185">Reference proteome</keyword>
<name>A0A1R4HGT9_9GAMM</name>
<organism evidence="1 2">
    <name type="scientific">Crenothrix polyspora</name>
    <dbReference type="NCBI Taxonomy" id="360316"/>
    <lineage>
        <taxon>Bacteria</taxon>
        <taxon>Pseudomonadati</taxon>
        <taxon>Pseudomonadota</taxon>
        <taxon>Gammaproteobacteria</taxon>
        <taxon>Methylococcales</taxon>
        <taxon>Crenotrichaceae</taxon>
        <taxon>Crenothrix</taxon>
    </lineage>
</organism>
<gene>
    <name evidence="1" type="ORF">CRENPOLYSF1_660030</name>
</gene>
<dbReference type="AlphaFoldDB" id="A0A1R4HGT9"/>